<protein>
    <submittedName>
        <fullName evidence="2">Uncharacterized protein</fullName>
    </submittedName>
</protein>
<keyword evidence="1" id="KW-1133">Transmembrane helix</keyword>
<evidence type="ECO:0000313" key="3">
    <source>
        <dbReference type="Proteomes" id="UP000058925"/>
    </source>
</evidence>
<keyword evidence="1" id="KW-0472">Membrane</keyword>
<accession>A0A654LY56</accession>
<keyword evidence="1" id="KW-0812">Transmembrane</keyword>
<reference evidence="3" key="1">
    <citation type="submission" date="2015-10" db="EMBL/GenBank/DDBJ databases">
        <title>Niche specialization of a soil ammonia-oxidizing archaeon, Candidatus Nitrosocosmicus oleophilus.</title>
        <authorList>
            <person name="Jung M.-Y."/>
            <person name="Rhee S.-K."/>
        </authorList>
    </citation>
    <scope>NUCLEOTIDE SEQUENCE [LARGE SCALE GENOMIC DNA]</scope>
    <source>
        <strain evidence="3">MY3</strain>
    </source>
</reference>
<gene>
    <name evidence="2" type="ORF">NMY3_01048</name>
</gene>
<evidence type="ECO:0000256" key="1">
    <source>
        <dbReference type="SAM" id="Phobius"/>
    </source>
</evidence>
<dbReference type="Proteomes" id="UP000058925">
    <property type="component" value="Chromosome"/>
</dbReference>
<name>A0A654LY56_9ARCH</name>
<dbReference type="OrthoDB" id="11409at2157"/>
<dbReference type="RefSeq" id="WP_196817763.1">
    <property type="nucleotide sequence ID" value="NZ_CP012850.1"/>
</dbReference>
<sequence>MKSHQSLIVIITIISFSISILTSFLLTTNNKLQSNTICNVDCNNNNNNNSGLPLLINSHNLKVLIGNTVDAKYDTKLITLDKTTQMPEIHGFYDIVSTQISKMYNNDLIFTINLDDDPNKNKKYESTYLWLISQLDPLNDHNQVFTIIIPNFGSESNFRIKGWYLAIYDNINNKYSLPLSRIDKMTDNKVEITIDPNFIGGILDFNYTTAVMIRVNDTFLDKQPDYLIDSSPDDNTFWSKWFL</sequence>
<keyword evidence="3" id="KW-1185">Reference proteome</keyword>
<dbReference type="AlphaFoldDB" id="A0A654LY56"/>
<feature type="transmembrane region" description="Helical" evidence="1">
    <location>
        <begin position="7"/>
        <end position="26"/>
    </location>
</feature>
<proteinExistence type="predicted"/>
<dbReference type="KEGG" id="taa:NMY3_01048"/>
<evidence type="ECO:0000313" key="2">
    <source>
        <dbReference type="EMBL" id="ALI35253.1"/>
    </source>
</evidence>
<dbReference type="EMBL" id="CP012850">
    <property type="protein sequence ID" value="ALI35253.1"/>
    <property type="molecule type" value="Genomic_DNA"/>
</dbReference>
<organism evidence="2 3">
    <name type="scientific">Candidatus Nitrosocosmicus oleophilus</name>
    <dbReference type="NCBI Taxonomy" id="1353260"/>
    <lineage>
        <taxon>Archaea</taxon>
        <taxon>Nitrososphaerota</taxon>
        <taxon>Nitrososphaeria</taxon>
        <taxon>Nitrososphaerales</taxon>
        <taxon>Nitrososphaeraceae</taxon>
        <taxon>Candidatus Nitrosocosmicus</taxon>
    </lineage>
</organism>
<dbReference type="GeneID" id="60421162"/>